<dbReference type="GO" id="GO:0003964">
    <property type="term" value="F:RNA-directed DNA polymerase activity"/>
    <property type="evidence" value="ECO:0007669"/>
    <property type="project" value="UniProtKB-KW"/>
</dbReference>
<reference evidence="8" key="1">
    <citation type="submission" date="2021-03" db="EMBL/GenBank/DDBJ databases">
        <title>Draft genome sequence of rust myrtle Austropuccinia psidii MF-1, a brazilian biotype.</title>
        <authorList>
            <person name="Quecine M.C."/>
            <person name="Pachon D.M.R."/>
            <person name="Bonatelli M.L."/>
            <person name="Correr F.H."/>
            <person name="Franceschini L.M."/>
            <person name="Leite T.F."/>
            <person name="Margarido G.R.A."/>
            <person name="Almeida C.A."/>
            <person name="Ferrarezi J.A."/>
            <person name="Labate C.A."/>
        </authorList>
    </citation>
    <scope>NUCLEOTIDE SEQUENCE</scope>
    <source>
        <strain evidence="8">MF-1</strain>
    </source>
</reference>
<keyword evidence="4" id="KW-0255">Endonuclease</keyword>
<organism evidence="8 9">
    <name type="scientific">Austropuccinia psidii MF-1</name>
    <dbReference type="NCBI Taxonomy" id="1389203"/>
    <lineage>
        <taxon>Eukaryota</taxon>
        <taxon>Fungi</taxon>
        <taxon>Dikarya</taxon>
        <taxon>Basidiomycota</taxon>
        <taxon>Pucciniomycotina</taxon>
        <taxon>Pucciniomycetes</taxon>
        <taxon>Pucciniales</taxon>
        <taxon>Sphaerophragmiaceae</taxon>
        <taxon>Austropuccinia</taxon>
    </lineage>
</organism>
<dbReference type="PANTHER" id="PTHR34072">
    <property type="entry name" value="ENZYMATIC POLYPROTEIN-RELATED"/>
    <property type="match status" value="1"/>
</dbReference>
<evidence type="ECO:0000313" key="9">
    <source>
        <dbReference type="Proteomes" id="UP000765509"/>
    </source>
</evidence>
<evidence type="ECO:0000256" key="4">
    <source>
        <dbReference type="ARBA" id="ARBA00022759"/>
    </source>
</evidence>
<dbReference type="Proteomes" id="UP000765509">
    <property type="component" value="Unassembled WGS sequence"/>
</dbReference>
<dbReference type="CDD" id="cd09274">
    <property type="entry name" value="RNase_HI_RT_Ty3"/>
    <property type="match status" value="1"/>
</dbReference>
<protein>
    <recommendedName>
        <fullName evidence="7">Reverse transcriptase RNase H-like domain-containing protein</fullName>
    </recommendedName>
</protein>
<gene>
    <name evidence="8" type="ORF">O181_101915</name>
</gene>
<evidence type="ECO:0000256" key="5">
    <source>
        <dbReference type="ARBA" id="ARBA00022801"/>
    </source>
</evidence>
<keyword evidence="9" id="KW-1185">Reference proteome</keyword>
<keyword evidence="1" id="KW-0808">Transferase</keyword>
<dbReference type="GO" id="GO:0016787">
    <property type="term" value="F:hydrolase activity"/>
    <property type="evidence" value="ECO:0007669"/>
    <property type="project" value="UniProtKB-KW"/>
</dbReference>
<keyword evidence="2" id="KW-0548">Nucleotidyltransferase</keyword>
<dbReference type="PANTHER" id="PTHR34072:SF52">
    <property type="entry name" value="RIBONUCLEASE H"/>
    <property type="match status" value="1"/>
</dbReference>
<dbReference type="GO" id="GO:0004519">
    <property type="term" value="F:endonuclease activity"/>
    <property type="evidence" value="ECO:0007669"/>
    <property type="project" value="UniProtKB-KW"/>
</dbReference>
<dbReference type="OrthoDB" id="3095879at2759"/>
<feature type="non-terminal residue" evidence="8">
    <location>
        <position position="1"/>
    </location>
</feature>
<name>A0A9Q3JFC3_9BASI</name>
<evidence type="ECO:0000256" key="2">
    <source>
        <dbReference type="ARBA" id="ARBA00022695"/>
    </source>
</evidence>
<comment type="caution">
    <text evidence="8">The sequence shown here is derived from an EMBL/GenBank/DDBJ whole genome shotgun (WGS) entry which is preliminary data.</text>
</comment>
<keyword evidence="3" id="KW-0540">Nuclease</keyword>
<feature type="domain" description="Reverse transcriptase RNase H-like" evidence="7">
    <location>
        <begin position="57"/>
        <end position="162"/>
    </location>
</feature>
<dbReference type="Pfam" id="PF17917">
    <property type="entry name" value="RT_RNaseH"/>
    <property type="match status" value="1"/>
</dbReference>
<dbReference type="SUPFAM" id="SSF56672">
    <property type="entry name" value="DNA/RNA polymerases"/>
    <property type="match status" value="1"/>
</dbReference>
<evidence type="ECO:0000259" key="7">
    <source>
        <dbReference type="Pfam" id="PF17917"/>
    </source>
</evidence>
<dbReference type="EMBL" id="AVOT02072149">
    <property type="protein sequence ID" value="MBW0562200.1"/>
    <property type="molecule type" value="Genomic_DNA"/>
</dbReference>
<evidence type="ECO:0000313" key="8">
    <source>
        <dbReference type="EMBL" id="MBW0562200.1"/>
    </source>
</evidence>
<keyword evidence="6" id="KW-0695">RNA-directed DNA polymerase</keyword>
<keyword evidence="5" id="KW-0378">Hydrolase</keyword>
<dbReference type="InterPro" id="IPR043502">
    <property type="entry name" value="DNA/RNA_pol_sf"/>
</dbReference>
<sequence length="263" mass="29793">MKVFPSAYHHYLDVFSNVKAEKPPTQHACDHHIELEGSLPPVGSVSSTQRGFHHCSNPSLPTIVETDSSDYALGAVLSQNSDLGKHPIEFDRCKLIPAELNYKIHDKELLGIVWALNGWRAFLLSISSPFEFLTNHSSLQYFIYSKVLTCHQPRLAEFLSEFHFPIIYRPDHLATLPDALSFKVESSSNLIDSIQKALWQYFQYRSILEDLGKGKSVQNYSLDSSSKLLLFKDWVVVPNDPTIQLNITIVIPGLEPSKHVRMC</sequence>
<accession>A0A9Q3JFC3</accession>
<evidence type="ECO:0000256" key="3">
    <source>
        <dbReference type="ARBA" id="ARBA00022722"/>
    </source>
</evidence>
<dbReference type="InterPro" id="IPR041373">
    <property type="entry name" value="RT_RNaseH"/>
</dbReference>
<evidence type="ECO:0000256" key="6">
    <source>
        <dbReference type="ARBA" id="ARBA00022918"/>
    </source>
</evidence>
<dbReference type="AlphaFoldDB" id="A0A9Q3JFC3"/>
<evidence type="ECO:0000256" key="1">
    <source>
        <dbReference type="ARBA" id="ARBA00022679"/>
    </source>
</evidence>
<proteinExistence type="predicted"/>